<accession>A0ABZ2I523</accession>
<evidence type="ECO:0000256" key="2">
    <source>
        <dbReference type="ARBA" id="ARBA00022487"/>
    </source>
</evidence>
<dbReference type="InterPro" id="IPR029058">
    <property type="entry name" value="AB_hydrolase_fold"/>
</dbReference>
<dbReference type="RefSeq" id="WP_338610172.1">
    <property type="nucleotide sequence ID" value="NZ_CP146275.1"/>
</dbReference>
<proteinExistence type="inferred from homology"/>
<dbReference type="PANTHER" id="PTHR33938:SF15">
    <property type="entry name" value="FERULOYL ESTERASE B-RELATED"/>
    <property type="match status" value="1"/>
</dbReference>
<keyword evidence="2" id="KW-0719">Serine esterase</keyword>
<keyword evidence="9" id="KW-1185">Reference proteome</keyword>
<sequence length="531" mass="56667">MTNNRANGPGRMGRATLVAGLIAGLGTMPGWAVEIAADSAAGWCESLSGFAYPDLRIDSTELRLDEMSGETSLPPHCVLTGYMEERKGVDDVAFSTGFELRLPLDWNERFYFQGGGGTDGSIRPAVGTNTAGQPPALTMGYAVVSTDAGHTGSDGRDASFGLDPKARIDWGYNSLDLVTGVSKSLLQSAYDMAPRYSYLVGASNGGRQGLTAAQRFANHFDGIIAGAPIISQSRGHVATAWDLAAMAEIAPRDAEGRPLLSEAYSQADTDLIFAEMIAQCDGHDGLEDGIIDLPLRCQYDPSPIVCEGEKTDSCITAVQAEAFVKVHEGARNAAGEQLYAPFPYDPGSDFRRWKLGTATEWPNNNPRATNTSIRYVFMTPPDPDFDSFAFDFETDPATLEGSAEFSSANSPNMDAFRFAGGKVIVYHGTGDQGVSAIDTVDWYDAMIERYGSAEAVQDFARLYLMPGVGHVSGGTGPELFDGLDALVAWVEDGVAPGHLPVSGGTPDRERLLCVYPAETRYDAASAAFICE</sequence>
<evidence type="ECO:0000256" key="4">
    <source>
        <dbReference type="ARBA" id="ARBA00022729"/>
    </source>
</evidence>
<keyword evidence="3" id="KW-0479">Metal-binding</keyword>
<organism evidence="8 9">
    <name type="scientific">Pelagibacterium nitratireducens</name>
    <dbReference type="NCBI Taxonomy" id="1046114"/>
    <lineage>
        <taxon>Bacteria</taxon>
        <taxon>Pseudomonadati</taxon>
        <taxon>Pseudomonadota</taxon>
        <taxon>Alphaproteobacteria</taxon>
        <taxon>Hyphomicrobiales</taxon>
        <taxon>Devosiaceae</taxon>
        <taxon>Pelagibacterium</taxon>
    </lineage>
</organism>
<keyword evidence="5 8" id="KW-0378">Hydrolase</keyword>
<reference evidence="8 9" key="1">
    <citation type="submission" date="2024-02" db="EMBL/GenBank/DDBJ databases">
        <title>Complete genome sequence of Pelagibacterium nitratireducens ZH15.</title>
        <authorList>
            <person name="Zhao L.H."/>
        </authorList>
    </citation>
    <scope>NUCLEOTIDE SEQUENCE [LARGE SCALE GENOMIC DNA]</scope>
    <source>
        <strain evidence="8 9">ZH15</strain>
    </source>
</reference>
<dbReference type="Pfam" id="PF07519">
    <property type="entry name" value="Tannase"/>
    <property type="match status" value="1"/>
</dbReference>
<dbReference type="Gene3D" id="3.40.50.1820">
    <property type="entry name" value="alpha/beta hydrolase"/>
    <property type="match status" value="1"/>
</dbReference>
<gene>
    <name evidence="8" type="ORF">V6617_07625</name>
</gene>
<dbReference type="EMBL" id="CP146275">
    <property type="protein sequence ID" value="WWT34325.1"/>
    <property type="molecule type" value="Genomic_DNA"/>
</dbReference>
<evidence type="ECO:0000256" key="7">
    <source>
        <dbReference type="ARBA" id="ARBA00023157"/>
    </source>
</evidence>
<name>A0ABZ2I523_9HYPH</name>
<evidence type="ECO:0000313" key="9">
    <source>
        <dbReference type="Proteomes" id="UP001369958"/>
    </source>
</evidence>
<keyword evidence="6" id="KW-0106">Calcium</keyword>
<comment type="similarity">
    <text evidence="1">Belongs to the tannase family.</text>
</comment>
<dbReference type="GO" id="GO:0016787">
    <property type="term" value="F:hydrolase activity"/>
    <property type="evidence" value="ECO:0007669"/>
    <property type="project" value="UniProtKB-KW"/>
</dbReference>
<protein>
    <submittedName>
        <fullName evidence="8">Tannase/feruloyl esterase family alpha/beta hydrolase</fullName>
    </submittedName>
</protein>
<evidence type="ECO:0000313" key="8">
    <source>
        <dbReference type="EMBL" id="WWT34325.1"/>
    </source>
</evidence>
<evidence type="ECO:0000256" key="1">
    <source>
        <dbReference type="ARBA" id="ARBA00006249"/>
    </source>
</evidence>
<keyword evidence="7" id="KW-1015">Disulfide bond</keyword>
<keyword evidence="4" id="KW-0732">Signal</keyword>
<dbReference type="Proteomes" id="UP001369958">
    <property type="component" value="Chromosome"/>
</dbReference>
<dbReference type="SUPFAM" id="SSF53474">
    <property type="entry name" value="alpha/beta-Hydrolases"/>
    <property type="match status" value="1"/>
</dbReference>
<dbReference type="InterPro" id="IPR011118">
    <property type="entry name" value="Tannase/feruloyl_esterase"/>
</dbReference>
<dbReference type="PANTHER" id="PTHR33938">
    <property type="entry name" value="FERULOYL ESTERASE B-RELATED"/>
    <property type="match status" value="1"/>
</dbReference>
<evidence type="ECO:0000256" key="5">
    <source>
        <dbReference type="ARBA" id="ARBA00022801"/>
    </source>
</evidence>
<evidence type="ECO:0000256" key="6">
    <source>
        <dbReference type="ARBA" id="ARBA00022837"/>
    </source>
</evidence>
<evidence type="ECO:0000256" key="3">
    <source>
        <dbReference type="ARBA" id="ARBA00022723"/>
    </source>
</evidence>